<gene>
    <name evidence="11" type="primary">Dana\GF22463</name>
    <name evidence="11" type="synonym">dana_GLEANR_643</name>
    <name evidence="11" type="ORF">GF22463</name>
</gene>
<comment type="subcellular location">
    <subcellularLocation>
        <location evidence="1">Membrane</location>
        <topology evidence="1">Multi-pass membrane protein</topology>
    </subcellularLocation>
</comment>
<dbReference type="AlphaFoldDB" id="B3MUL0"/>
<proteinExistence type="inferred from homology"/>
<keyword evidence="8 10" id="KW-0472">Membrane</keyword>
<dbReference type="KEGG" id="dan:6505124"/>
<evidence type="ECO:0000313" key="12">
    <source>
        <dbReference type="Proteomes" id="UP000007801"/>
    </source>
</evidence>
<reference evidence="11 12" key="1">
    <citation type="journal article" date="2007" name="Nature">
        <title>Evolution of genes and genomes on the Drosophila phylogeny.</title>
        <authorList>
            <consortium name="Drosophila 12 Genomes Consortium"/>
            <person name="Clark A.G."/>
            <person name="Eisen M.B."/>
            <person name="Smith D.R."/>
            <person name="Bergman C.M."/>
            <person name="Oliver B."/>
            <person name="Markow T.A."/>
            <person name="Kaufman T.C."/>
            <person name="Kellis M."/>
            <person name="Gelbart W."/>
            <person name="Iyer V.N."/>
            <person name="Pollard D.A."/>
            <person name="Sackton T.B."/>
            <person name="Larracuente A.M."/>
            <person name="Singh N.D."/>
            <person name="Abad J.P."/>
            <person name="Abt D.N."/>
            <person name="Adryan B."/>
            <person name="Aguade M."/>
            <person name="Akashi H."/>
            <person name="Anderson W.W."/>
            <person name="Aquadro C.F."/>
            <person name="Ardell D.H."/>
            <person name="Arguello R."/>
            <person name="Artieri C.G."/>
            <person name="Barbash D.A."/>
            <person name="Barker D."/>
            <person name="Barsanti P."/>
            <person name="Batterham P."/>
            <person name="Batzoglou S."/>
            <person name="Begun D."/>
            <person name="Bhutkar A."/>
            <person name="Blanco E."/>
            <person name="Bosak S.A."/>
            <person name="Bradley R.K."/>
            <person name="Brand A.D."/>
            <person name="Brent M.R."/>
            <person name="Brooks A.N."/>
            <person name="Brown R.H."/>
            <person name="Butlin R.K."/>
            <person name="Caggese C."/>
            <person name="Calvi B.R."/>
            <person name="Bernardo de Carvalho A."/>
            <person name="Caspi A."/>
            <person name="Castrezana S."/>
            <person name="Celniker S.E."/>
            <person name="Chang J.L."/>
            <person name="Chapple C."/>
            <person name="Chatterji S."/>
            <person name="Chinwalla A."/>
            <person name="Civetta A."/>
            <person name="Clifton S.W."/>
            <person name="Comeron J.M."/>
            <person name="Costello J.C."/>
            <person name="Coyne J.A."/>
            <person name="Daub J."/>
            <person name="David R.G."/>
            <person name="Delcher A.L."/>
            <person name="Delehaunty K."/>
            <person name="Do C.B."/>
            <person name="Ebling H."/>
            <person name="Edwards K."/>
            <person name="Eickbush T."/>
            <person name="Evans J.D."/>
            <person name="Filipski A."/>
            <person name="Findeiss S."/>
            <person name="Freyhult E."/>
            <person name="Fulton L."/>
            <person name="Fulton R."/>
            <person name="Garcia A.C."/>
            <person name="Gardiner A."/>
            <person name="Garfield D.A."/>
            <person name="Garvin B.E."/>
            <person name="Gibson G."/>
            <person name="Gilbert D."/>
            <person name="Gnerre S."/>
            <person name="Godfrey J."/>
            <person name="Good R."/>
            <person name="Gotea V."/>
            <person name="Gravely B."/>
            <person name="Greenberg A.J."/>
            <person name="Griffiths-Jones S."/>
            <person name="Gross S."/>
            <person name="Guigo R."/>
            <person name="Gustafson E.A."/>
            <person name="Haerty W."/>
            <person name="Hahn M.W."/>
            <person name="Halligan D.L."/>
            <person name="Halpern A.L."/>
            <person name="Halter G.M."/>
            <person name="Han M.V."/>
            <person name="Heger A."/>
            <person name="Hillier L."/>
            <person name="Hinrichs A.S."/>
            <person name="Holmes I."/>
            <person name="Hoskins R.A."/>
            <person name="Hubisz M.J."/>
            <person name="Hultmark D."/>
            <person name="Huntley M.A."/>
            <person name="Jaffe D.B."/>
            <person name="Jagadeeshan S."/>
            <person name="Jeck W.R."/>
            <person name="Johnson J."/>
            <person name="Jones C.D."/>
            <person name="Jordan W.C."/>
            <person name="Karpen G.H."/>
            <person name="Kataoka E."/>
            <person name="Keightley P.D."/>
            <person name="Kheradpour P."/>
            <person name="Kirkness E.F."/>
            <person name="Koerich L.B."/>
            <person name="Kristiansen K."/>
            <person name="Kudrna D."/>
            <person name="Kulathinal R.J."/>
            <person name="Kumar S."/>
            <person name="Kwok R."/>
            <person name="Lander E."/>
            <person name="Langley C.H."/>
            <person name="Lapoint R."/>
            <person name="Lazzaro B.P."/>
            <person name="Lee S.J."/>
            <person name="Levesque L."/>
            <person name="Li R."/>
            <person name="Lin C.F."/>
            <person name="Lin M.F."/>
            <person name="Lindblad-Toh K."/>
            <person name="Llopart A."/>
            <person name="Long M."/>
            <person name="Low L."/>
            <person name="Lozovsky E."/>
            <person name="Lu J."/>
            <person name="Luo M."/>
            <person name="Machado C.A."/>
            <person name="Makalowski W."/>
            <person name="Marzo M."/>
            <person name="Matsuda M."/>
            <person name="Matzkin L."/>
            <person name="McAllister B."/>
            <person name="McBride C.S."/>
            <person name="McKernan B."/>
            <person name="McKernan K."/>
            <person name="Mendez-Lago M."/>
            <person name="Minx P."/>
            <person name="Mollenhauer M.U."/>
            <person name="Montooth K."/>
            <person name="Mount S.M."/>
            <person name="Mu X."/>
            <person name="Myers E."/>
            <person name="Negre B."/>
            <person name="Newfeld S."/>
            <person name="Nielsen R."/>
            <person name="Noor M.A."/>
            <person name="O'Grady P."/>
            <person name="Pachter L."/>
            <person name="Papaceit M."/>
            <person name="Parisi M.J."/>
            <person name="Parisi M."/>
            <person name="Parts L."/>
            <person name="Pedersen J.S."/>
            <person name="Pesole G."/>
            <person name="Phillippy A.M."/>
            <person name="Ponting C.P."/>
            <person name="Pop M."/>
            <person name="Porcelli D."/>
            <person name="Powell J.R."/>
            <person name="Prohaska S."/>
            <person name="Pruitt K."/>
            <person name="Puig M."/>
            <person name="Quesneville H."/>
            <person name="Ram K.R."/>
            <person name="Rand D."/>
            <person name="Rasmussen M.D."/>
            <person name="Reed L.K."/>
            <person name="Reenan R."/>
            <person name="Reily A."/>
            <person name="Remington K.A."/>
            <person name="Rieger T.T."/>
            <person name="Ritchie M.G."/>
            <person name="Robin C."/>
            <person name="Rogers Y.H."/>
            <person name="Rohde C."/>
            <person name="Rozas J."/>
            <person name="Rubenfield M.J."/>
            <person name="Ruiz A."/>
            <person name="Russo S."/>
            <person name="Salzberg S.L."/>
            <person name="Sanchez-Gracia A."/>
            <person name="Saranga D.J."/>
            <person name="Sato H."/>
            <person name="Schaeffer S.W."/>
            <person name="Schatz M.C."/>
            <person name="Schlenke T."/>
            <person name="Schwartz R."/>
            <person name="Segarra C."/>
            <person name="Singh R.S."/>
            <person name="Sirot L."/>
            <person name="Sirota M."/>
            <person name="Sisneros N.B."/>
            <person name="Smith C.D."/>
            <person name="Smith T.F."/>
            <person name="Spieth J."/>
            <person name="Stage D.E."/>
            <person name="Stark A."/>
            <person name="Stephan W."/>
            <person name="Strausberg R.L."/>
            <person name="Strempel S."/>
            <person name="Sturgill D."/>
            <person name="Sutton G."/>
            <person name="Sutton G.G."/>
            <person name="Tao W."/>
            <person name="Teichmann S."/>
            <person name="Tobari Y.N."/>
            <person name="Tomimura Y."/>
            <person name="Tsolas J.M."/>
            <person name="Valente V.L."/>
            <person name="Venter E."/>
            <person name="Venter J.C."/>
            <person name="Vicario S."/>
            <person name="Vieira F.G."/>
            <person name="Vilella A.J."/>
            <person name="Villasante A."/>
            <person name="Walenz B."/>
            <person name="Wang J."/>
            <person name="Wasserman M."/>
            <person name="Watts T."/>
            <person name="Wilson D."/>
            <person name="Wilson R.K."/>
            <person name="Wing R.A."/>
            <person name="Wolfner M.F."/>
            <person name="Wong A."/>
            <person name="Wong G.K."/>
            <person name="Wu C.I."/>
            <person name="Wu G."/>
            <person name="Yamamoto D."/>
            <person name="Yang H.P."/>
            <person name="Yang S.P."/>
            <person name="Yorke J.A."/>
            <person name="Yoshida K."/>
            <person name="Zdobnov E."/>
            <person name="Zhang P."/>
            <person name="Zhang Y."/>
            <person name="Zimin A.V."/>
            <person name="Baldwin J."/>
            <person name="Abdouelleil A."/>
            <person name="Abdulkadir J."/>
            <person name="Abebe A."/>
            <person name="Abera B."/>
            <person name="Abreu J."/>
            <person name="Acer S.C."/>
            <person name="Aftuck L."/>
            <person name="Alexander A."/>
            <person name="An P."/>
            <person name="Anderson E."/>
            <person name="Anderson S."/>
            <person name="Arachi H."/>
            <person name="Azer M."/>
            <person name="Bachantsang P."/>
            <person name="Barry A."/>
            <person name="Bayul T."/>
            <person name="Berlin A."/>
            <person name="Bessette D."/>
            <person name="Bloom T."/>
            <person name="Blye J."/>
            <person name="Boguslavskiy L."/>
            <person name="Bonnet C."/>
            <person name="Boukhgalter B."/>
            <person name="Bourzgui I."/>
            <person name="Brown A."/>
            <person name="Cahill P."/>
            <person name="Channer S."/>
            <person name="Cheshatsang Y."/>
            <person name="Chuda L."/>
            <person name="Citroen M."/>
            <person name="Collymore A."/>
            <person name="Cooke P."/>
            <person name="Costello M."/>
            <person name="D'Aco K."/>
            <person name="Daza R."/>
            <person name="De Haan G."/>
            <person name="DeGray S."/>
            <person name="DeMaso C."/>
            <person name="Dhargay N."/>
            <person name="Dooley K."/>
            <person name="Dooley E."/>
            <person name="Doricent M."/>
            <person name="Dorje P."/>
            <person name="Dorjee K."/>
            <person name="Dupes A."/>
            <person name="Elong R."/>
            <person name="Falk J."/>
            <person name="Farina A."/>
            <person name="Faro S."/>
            <person name="Ferguson D."/>
            <person name="Fisher S."/>
            <person name="Foley C.D."/>
            <person name="Franke A."/>
            <person name="Friedrich D."/>
            <person name="Gadbois L."/>
            <person name="Gearin G."/>
            <person name="Gearin C.R."/>
            <person name="Giannoukos G."/>
            <person name="Goode T."/>
            <person name="Graham J."/>
            <person name="Grandbois E."/>
            <person name="Grewal S."/>
            <person name="Gyaltsen K."/>
            <person name="Hafez N."/>
            <person name="Hagos B."/>
            <person name="Hall J."/>
            <person name="Henson C."/>
            <person name="Hollinger A."/>
            <person name="Honan T."/>
            <person name="Huard M.D."/>
            <person name="Hughes L."/>
            <person name="Hurhula B."/>
            <person name="Husby M.E."/>
            <person name="Kamat A."/>
            <person name="Kanga B."/>
            <person name="Kashin S."/>
            <person name="Khazanovich D."/>
            <person name="Kisner P."/>
            <person name="Lance K."/>
            <person name="Lara M."/>
            <person name="Lee W."/>
            <person name="Lennon N."/>
            <person name="Letendre F."/>
            <person name="LeVine R."/>
            <person name="Lipovsky A."/>
            <person name="Liu X."/>
            <person name="Liu J."/>
            <person name="Liu S."/>
            <person name="Lokyitsang T."/>
            <person name="Lokyitsang Y."/>
            <person name="Lubonja R."/>
            <person name="Lui A."/>
            <person name="MacDonald P."/>
            <person name="Magnisalis V."/>
            <person name="Maru K."/>
            <person name="Matthews C."/>
            <person name="McCusker W."/>
            <person name="McDonough S."/>
            <person name="Mehta T."/>
            <person name="Meldrim J."/>
            <person name="Meneus L."/>
            <person name="Mihai O."/>
            <person name="Mihalev A."/>
            <person name="Mihova T."/>
            <person name="Mittelman R."/>
            <person name="Mlenga V."/>
            <person name="Montmayeur A."/>
            <person name="Mulrain L."/>
            <person name="Navidi A."/>
            <person name="Naylor J."/>
            <person name="Negash T."/>
            <person name="Nguyen T."/>
            <person name="Nguyen N."/>
            <person name="Nicol R."/>
            <person name="Norbu C."/>
            <person name="Norbu N."/>
            <person name="Novod N."/>
            <person name="O'Neill B."/>
            <person name="Osman S."/>
            <person name="Markiewicz E."/>
            <person name="Oyono O.L."/>
            <person name="Patti C."/>
            <person name="Phunkhang P."/>
            <person name="Pierre F."/>
            <person name="Priest M."/>
            <person name="Raghuraman S."/>
            <person name="Rege F."/>
            <person name="Reyes R."/>
            <person name="Rise C."/>
            <person name="Rogov P."/>
            <person name="Ross K."/>
            <person name="Ryan E."/>
            <person name="Settipalli S."/>
            <person name="Shea T."/>
            <person name="Sherpa N."/>
            <person name="Shi L."/>
            <person name="Shih D."/>
            <person name="Sparrow T."/>
            <person name="Spaulding J."/>
            <person name="Stalker J."/>
            <person name="Stange-Thomann N."/>
            <person name="Stavropoulos S."/>
            <person name="Stone C."/>
            <person name="Strader C."/>
            <person name="Tesfaye S."/>
            <person name="Thomson T."/>
            <person name="Thoulutsang Y."/>
            <person name="Thoulutsang D."/>
            <person name="Topham K."/>
            <person name="Topping I."/>
            <person name="Tsamla T."/>
            <person name="Vassiliev H."/>
            <person name="Vo A."/>
            <person name="Wangchuk T."/>
            <person name="Wangdi T."/>
            <person name="Weiand M."/>
            <person name="Wilkinson J."/>
            <person name="Wilson A."/>
            <person name="Yadav S."/>
            <person name="Young G."/>
            <person name="Yu Q."/>
            <person name="Zembek L."/>
            <person name="Zhong D."/>
            <person name="Zimmer A."/>
            <person name="Zwirko Z."/>
            <person name="Jaffe D.B."/>
            <person name="Alvarez P."/>
            <person name="Brockman W."/>
            <person name="Butler J."/>
            <person name="Chin C."/>
            <person name="Gnerre S."/>
            <person name="Grabherr M."/>
            <person name="Kleber M."/>
            <person name="Mauceli E."/>
            <person name="MacCallum I."/>
        </authorList>
    </citation>
    <scope>NUCLEOTIDE SEQUENCE [LARGE SCALE GENOMIC DNA]</scope>
    <source>
        <strain evidence="12">Tucson 14024-0371.13</strain>
    </source>
</reference>
<keyword evidence="5 10" id="KW-0276">Fatty acid metabolism</keyword>
<keyword evidence="3 10" id="KW-0808">Transferase</keyword>
<dbReference type="GO" id="GO:0034626">
    <property type="term" value="P:fatty acid elongation, polyunsaturated fatty acid"/>
    <property type="evidence" value="ECO:0007669"/>
    <property type="project" value="TreeGrafter"/>
</dbReference>
<dbReference type="PROSITE" id="PS01188">
    <property type="entry name" value="ELO"/>
    <property type="match status" value="1"/>
</dbReference>
<evidence type="ECO:0000256" key="3">
    <source>
        <dbReference type="ARBA" id="ARBA00022679"/>
    </source>
</evidence>
<keyword evidence="2 10" id="KW-0444">Lipid biosynthesis</keyword>
<dbReference type="GO" id="GO:0034625">
    <property type="term" value="P:fatty acid elongation, monounsaturated fatty acid"/>
    <property type="evidence" value="ECO:0007669"/>
    <property type="project" value="TreeGrafter"/>
</dbReference>
<evidence type="ECO:0000256" key="7">
    <source>
        <dbReference type="ARBA" id="ARBA00023098"/>
    </source>
</evidence>
<accession>B3MUL0</accession>
<evidence type="ECO:0000256" key="4">
    <source>
        <dbReference type="ARBA" id="ARBA00022692"/>
    </source>
</evidence>
<evidence type="ECO:0000256" key="6">
    <source>
        <dbReference type="ARBA" id="ARBA00022989"/>
    </source>
</evidence>
<dbReference type="OMA" id="DYERWMT"/>
<dbReference type="PANTHER" id="PTHR11157">
    <property type="entry name" value="FATTY ACID ACYL TRANSFERASE-RELATED"/>
    <property type="match status" value="1"/>
</dbReference>
<comment type="catalytic activity">
    <reaction evidence="10">
        <text>a very-long-chain acyl-CoA + malonyl-CoA + H(+) = a very-long-chain 3-oxoacyl-CoA + CO2 + CoA</text>
        <dbReference type="Rhea" id="RHEA:32727"/>
        <dbReference type="ChEBI" id="CHEBI:15378"/>
        <dbReference type="ChEBI" id="CHEBI:16526"/>
        <dbReference type="ChEBI" id="CHEBI:57287"/>
        <dbReference type="ChEBI" id="CHEBI:57384"/>
        <dbReference type="ChEBI" id="CHEBI:90725"/>
        <dbReference type="ChEBI" id="CHEBI:90736"/>
        <dbReference type="EC" id="2.3.1.199"/>
    </reaction>
</comment>
<keyword evidence="6 10" id="KW-1133">Transmembrane helix</keyword>
<sequence>MLTPVDPERLALYASPWPTFLIMSSYLVFVLKLGPKLMEERKALNLRTFIKYYNIGQIIYNVTIIYYGAKFLFFMDTYDLKCIKPLPLAHKHKDYERWMTNLYAINKLIDLSETVVFVLRKKNKQISFLHVFHHVVMAGTCYFIITLNGHGGILFPFCLINALVHAIMYTYYYLSSMNETLQKNIWWKKYITIIQLLQFGVIMVIFLRMTMDPNCSTPPFTNYVVGIVIPSFIILFINFFYKSYILSDKKRVKLPQDPPN</sequence>
<dbReference type="Proteomes" id="UP000007801">
    <property type="component" value="Unassembled WGS sequence"/>
</dbReference>
<dbReference type="EMBL" id="CH902624">
    <property type="protein sequence ID" value="EDV32925.1"/>
    <property type="molecule type" value="Genomic_DNA"/>
</dbReference>
<organism evidence="11 12">
    <name type="scientific">Drosophila ananassae</name>
    <name type="common">Fruit fly</name>
    <dbReference type="NCBI Taxonomy" id="7217"/>
    <lineage>
        <taxon>Eukaryota</taxon>
        <taxon>Metazoa</taxon>
        <taxon>Ecdysozoa</taxon>
        <taxon>Arthropoda</taxon>
        <taxon>Hexapoda</taxon>
        <taxon>Insecta</taxon>
        <taxon>Pterygota</taxon>
        <taxon>Neoptera</taxon>
        <taxon>Endopterygota</taxon>
        <taxon>Diptera</taxon>
        <taxon>Brachycera</taxon>
        <taxon>Muscomorpha</taxon>
        <taxon>Ephydroidea</taxon>
        <taxon>Drosophilidae</taxon>
        <taxon>Drosophila</taxon>
        <taxon>Sophophora</taxon>
    </lineage>
</organism>
<dbReference type="OrthoDB" id="434092at2759"/>
<dbReference type="InParanoid" id="B3MUL0"/>
<dbReference type="Pfam" id="PF01151">
    <property type="entry name" value="ELO"/>
    <property type="match status" value="1"/>
</dbReference>
<feature type="transmembrane region" description="Helical" evidence="10">
    <location>
        <begin position="220"/>
        <end position="241"/>
    </location>
</feature>
<evidence type="ECO:0000256" key="5">
    <source>
        <dbReference type="ARBA" id="ARBA00022832"/>
    </source>
</evidence>
<feature type="transmembrane region" description="Helical" evidence="10">
    <location>
        <begin position="126"/>
        <end position="147"/>
    </location>
</feature>
<feature type="transmembrane region" description="Helical" evidence="10">
    <location>
        <begin position="52"/>
        <end position="69"/>
    </location>
</feature>
<dbReference type="GO" id="GO:0042761">
    <property type="term" value="P:very long-chain fatty acid biosynthetic process"/>
    <property type="evidence" value="ECO:0007669"/>
    <property type="project" value="TreeGrafter"/>
</dbReference>
<dbReference type="GO" id="GO:0005789">
    <property type="term" value="C:endoplasmic reticulum membrane"/>
    <property type="evidence" value="ECO:0007669"/>
    <property type="project" value="TreeGrafter"/>
</dbReference>
<dbReference type="GO" id="GO:0019367">
    <property type="term" value="P:fatty acid elongation, saturated fatty acid"/>
    <property type="evidence" value="ECO:0007669"/>
    <property type="project" value="TreeGrafter"/>
</dbReference>
<comment type="similarity">
    <text evidence="10">Belongs to the ELO family.</text>
</comment>
<dbReference type="InterPro" id="IPR002076">
    <property type="entry name" value="ELO_fam"/>
</dbReference>
<name>B3MUL0_DROAN</name>
<keyword evidence="12" id="KW-1185">Reference proteome</keyword>
<evidence type="ECO:0000256" key="1">
    <source>
        <dbReference type="ARBA" id="ARBA00004141"/>
    </source>
</evidence>
<evidence type="ECO:0000256" key="8">
    <source>
        <dbReference type="ARBA" id="ARBA00023136"/>
    </source>
</evidence>
<evidence type="ECO:0000256" key="2">
    <source>
        <dbReference type="ARBA" id="ARBA00022516"/>
    </source>
</evidence>
<keyword evidence="9 10" id="KW-0275">Fatty acid biosynthesis</keyword>
<keyword evidence="7 10" id="KW-0443">Lipid metabolism</keyword>
<dbReference type="GO" id="GO:0009922">
    <property type="term" value="F:fatty acid elongase activity"/>
    <property type="evidence" value="ECO:0007669"/>
    <property type="project" value="UniProtKB-EC"/>
</dbReference>
<dbReference type="GeneID" id="6505124"/>
<dbReference type="GO" id="GO:0030148">
    <property type="term" value="P:sphingolipid biosynthetic process"/>
    <property type="evidence" value="ECO:0007669"/>
    <property type="project" value="TreeGrafter"/>
</dbReference>
<dbReference type="eggNOG" id="KOG3071">
    <property type="taxonomic scope" value="Eukaryota"/>
</dbReference>
<dbReference type="HOGENOM" id="CLU_048483_0_2_1"/>
<keyword evidence="4 10" id="KW-0812">Transmembrane</keyword>
<evidence type="ECO:0000256" key="10">
    <source>
        <dbReference type="RuleBase" id="RU361115"/>
    </source>
</evidence>
<dbReference type="InterPro" id="IPR030457">
    <property type="entry name" value="ELO_CS"/>
</dbReference>
<dbReference type="PANTHER" id="PTHR11157:SF116">
    <property type="entry name" value="ELONGATION OF VERY LONG CHAIN FATTY ACIDS PROTEIN-RELATED"/>
    <property type="match status" value="1"/>
</dbReference>
<feature type="transmembrane region" description="Helical" evidence="10">
    <location>
        <begin position="12"/>
        <end position="31"/>
    </location>
</feature>
<dbReference type="EC" id="2.3.1.199" evidence="10"/>
<feature type="transmembrane region" description="Helical" evidence="10">
    <location>
        <begin position="153"/>
        <end position="174"/>
    </location>
</feature>
<feature type="transmembrane region" description="Helical" evidence="10">
    <location>
        <begin position="186"/>
        <end position="208"/>
    </location>
</feature>
<evidence type="ECO:0000313" key="11">
    <source>
        <dbReference type="EMBL" id="EDV32925.1"/>
    </source>
</evidence>
<feature type="transmembrane region" description="Helical" evidence="10">
    <location>
        <begin position="102"/>
        <end position="119"/>
    </location>
</feature>
<dbReference type="PhylomeDB" id="B3MUL0"/>
<protein>
    <recommendedName>
        <fullName evidence="10">Elongation of very long chain fatty acids protein</fullName>
        <ecNumber evidence="10">2.3.1.199</ecNumber>
    </recommendedName>
    <alternativeName>
        <fullName evidence="10">Very-long-chain 3-oxoacyl-CoA synthase</fullName>
    </alternativeName>
</protein>
<evidence type="ECO:0000256" key="9">
    <source>
        <dbReference type="ARBA" id="ARBA00023160"/>
    </source>
</evidence>